<gene>
    <name evidence="13" type="ORF">DICVIV_09172</name>
</gene>
<evidence type="ECO:0000256" key="10">
    <source>
        <dbReference type="ARBA" id="ARBA00023303"/>
    </source>
</evidence>
<dbReference type="InterPro" id="IPR047871">
    <property type="entry name" value="K_chnl_Slo-like"/>
</dbReference>
<dbReference type="OrthoDB" id="257992at2759"/>
<feature type="domain" description="RCK N-terminal" evidence="12">
    <location>
        <begin position="19"/>
        <end position="71"/>
    </location>
</feature>
<sequence length="337" mass="38421">MLLNQRVVPIRVGSKFSFSLDNLLRAGVSRAEHVVVVKEAASLAEEHFADCSTIITVQKIHRMFPRLRMITELTHASNMRFVQFNANNPYSLAQSRFEKKERKRGSHMPFMFRLPFAQGGVFSANMLDRLLYQAIIKPYVVTLTRLLLGIDQTAGSGYLASITVTKDDLWIETYGRLYQKLCSSVADIPIGIFRTKFMDSKTVSHDIEEKYRTMDCAETEREHKKEMFSHIKSRMRDMGLSVDEKLLNIEGDLDRSNTISFVIINPAVDLQLEAGDIIYVLRGPLKKDAKSNKINPRRGLRRMNNVQENTMDDTSEDERHASPQSPLSDDNNEIASS</sequence>
<dbReference type="Gene3D" id="3.40.50.720">
    <property type="entry name" value="NAD(P)-binding Rossmann-like Domain"/>
    <property type="match status" value="1"/>
</dbReference>
<keyword evidence="10" id="KW-0407">Ion channel</keyword>
<evidence type="ECO:0000256" key="5">
    <source>
        <dbReference type="ARBA" id="ARBA00022826"/>
    </source>
</evidence>
<dbReference type="PANTHER" id="PTHR10027:SF10">
    <property type="entry name" value="SLOWPOKE 2, ISOFORM D"/>
    <property type="match status" value="1"/>
</dbReference>
<proteinExistence type="predicted"/>
<reference evidence="13 14" key="1">
    <citation type="submission" date="2013-11" db="EMBL/GenBank/DDBJ databases">
        <title>Draft genome of the bovine lungworm Dictyocaulus viviparus.</title>
        <authorList>
            <person name="Mitreva M."/>
        </authorList>
    </citation>
    <scope>NUCLEOTIDE SEQUENCE [LARGE SCALE GENOMIC DNA]</scope>
    <source>
        <strain evidence="13 14">HannoverDv2000</strain>
    </source>
</reference>
<evidence type="ECO:0000313" key="13">
    <source>
        <dbReference type="EMBL" id="KJH44790.1"/>
    </source>
</evidence>
<evidence type="ECO:0000256" key="7">
    <source>
        <dbReference type="ARBA" id="ARBA00022989"/>
    </source>
</evidence>
<dbReference type="GO" id="GO:0005228">
    <property type="term" value="F:intracellular sodium-activated potassium channel activity"/>
    <property type="evidence" value="ECO:0007669"/>
    <property type="project" value="TreeGrafter"/>
</dbReference>
<keyword evidence="9" id="KW-0472">Membrane</keyword>
<evidence type="ECO:0000256" key="3">
    <source>
        <dbReference type="ARBA" id="ARBA00022538"/>
    </source>
</evidence>
<keyword evidence="5" id="KW-0631">Potassium channel</keyword>
<name>A0A0D8XJL3_DICVI</name>
<dbReference type="GO" id="GO:0015271">
    <property type="term" value="F:outward rectifier potassium channel activity"/>
    <property type="evidence" value="ECO:0007669"/>
    <property type="project" value="TreeGrafter"/>
</dbReference>
<dbReference type="Pfam" id="PF22614">
    <property type="entry name" value="Slo-like_RCK"/>
    <property type="match status" value="1"/>
</dbReference>
<keyword evidence="14" id="KW-1185">Reference proteome</keyword>
<keyword evidence="4" id="KW-0812">Transmembrane</keyword>
<evidence type="ECO:0000256" key="8">
    <source>
        <dbReference type="ARBA" id="ARBA00023065"/>
    </source>
</evidence>
<evidence type="ECO:0000256" key="2">
    <source>
        <dbReference type="ARBA" id="ARBA00022448"/>
    </source>
</evidence>
<comment type="subcellular location">
    <subcellularLocation>
        <location evidence="1">Membrane</location>
        <topology evidence="1">Multi-pass membrane protein</topology>
    </subcellularLocation>
</comment>
<keyword evidence="3" id="KW-0633">Potassium transport</keyword>
<dbReference type="InterPro" id="IPR003148">
    <property type="entry name" value="RCK_N"/>
</dbReference>
<organism evidence="13 14">
    <name type="scientific">Dictyocaulus viviparus</name>
    <name type="common">Bovine lungworm</name>
    <dbReference type="NCBI Taxonomy" id="29172"/>
    <lineage>
        <taxon>Eukaryota</taxon>
        <taxon>Metazoa</taxon>
        <taxon>Ecdysozoa</taxon>
        <taxon>Nematoda</taxon>
        <taxon>Chromadorea</taxon>
        <taxon>Rhabditida</taxon>
        <taxon>Rhabditina</taxon>
        <taxon>Rhabditomorpha</taxon>
        <taxon>Strongyloidea</taxon>
        <taxon>Metastrongylidae</taxon>
        <taxon>Dictyocaulus</taxon>
    </lineage>
</organism>
<keyword evidence="6" id="KW-0630">Potassium</keyword>
<keyword evidence="2" id="KW-0813">Transport</keyword>
<dbReference type="PANTHER" id="PTHR10027">
    <property type="entry name" value="CALCIUM-ACTIVATED POTASSIUM CHANNEL ALPHA CHAIN"/>
    <property type="match status" value="1"/>
</dbReference>
<dbReference type="EMBL" id="KN716448">
    <property type="protein sequence ID" value="KJH44790.1"/>
    <property type="molecule type" value="Genomic_DNA"/>
</dbReference>
<evidence type="ECO:0000259" key="12">
    <source>
        <dbReference type="Pfam" id="PF22614"/>
    </source>
</evidence>
<dbReference type="Proteomes" id="UP000053766">
    <property type="component" value="Unassembled WGS sequence"/>
</dbReference>
<accession>A0A0D8XJL3</accession>
<feature type="compositionally biased region" description="Polar residues" evidence="11">
    <location>
        <begin position="322"/>
        <end position="337"/>
    </location>
</feature>
<reference evidence="14" key="2">
    <citation type="journal article" date="2016" name="Sci. Rep.">
        <title>Dictyocaulus viviparus genome, variome and transcriptome elucidate lungworm biology and support future intervention.</title>
        <authorList>
            <person name="McNulty S.N."/>
            <person name="Strube C."/>
            <person name="Rosa B.A."/>
            <person name="Martin J.C."/>
            <person name="Tyagi R."/>
            <person name="Choi Y.J."/>
            <person name="Wang Q."/>
            <person name="Hallsworth Pepin K."/>
            <person name="Zhang X."/>
            <person name="Ozersky P."/>
            <person name="Wilson R.K."/>
            <person name="Sternberg P.W."/>
            <person name="Gasser R.B."/>
            <person name="Mitreva M."/>
        </authorList>
    </citation>
    <scope>NUCLEOTIDE SEQUENCE [LARGE SCALE GENOMIC DNA]</scope>
    <source>
        <strain evidence="14">HannoverDv2000</strain>
    </source>
</reference>
<protein>
    <recommendedName>
        <fullName evidence="12">RCK N-terminal domain-containing protein</fullName>
    </recommendedName>
</protein>
<feature type="region of interest" description="Disordered" evidence="11">
    <location>
        <begin position="290"/>
        <end position="337"/>
    </location>
</feature>
<evidence type="ECO:0000256" key="11">
    <source>
        <dbReference type="SAM" id="MobiDB-lite"/>
    </source>
</evidence>
<keyword evidence="7" id="KW-1133">Transmembrane helix</keyword>
<dbReference type="GO" id="GO:0005886">
    <property type="term" value="C:plasma membrane"/>
    <property type="evidence" value="ECO:0007669"/>
    <property type="project" value="TreeGrafter"/>
</dbReference>
<evidence type="ECO:0000313" key="14">
    <source>
        <dbReference type="Proteomes" id="UP000053766"/>
    </source>
</evidence>
<dbReference type="AlphaFoldDB" id="A0A0D8XJL3"/>
<evidence type="ECO:0000256" key="4">
    <source>
        <dbReference type="ARBA" id="ARBA00022692"/>
    </source>
</evidence>
<keyword evidence="8" id="KW-0406">Ion transport</keyword>
<evidence type="ECO:0000256" key="9">
    <source>
        <dbReference type="ARBA" id="ARBA00023136"/>
    </source>
</evidence>
<evidence type="ECO:0000256" key="1">
    <source>
        <dbReference type="ARBA" id="ARBA00004141"/>
    </source>
</evidence>
<evidence type="ECO:0000256" key="6">
    <source>
        <dbReference type="ARBA" id="ARBA00022958"/>
    </source>
</evidence>